<dbReference type="SUPFAM" id="SSF81301">
    <property type="entry name" value="Nucleotidyltransferase"/>
    <property type="match status" value="1"/>
</dbReference>
<dbReference type="GO" id="GO:0043023">
    <property type="term" value="F:ribosomal large subunit binding"/>
    <property type="evidence" value="ECO:0007669"/>
    <property type="project" value="TreeGrafter"/>
</dbReference>
<dbReference type="EMBL" id="JMFG01000002">
    <property type="protein sequence ID" value="KDA55033.1"/>
    <property type="molecule type" value="Genomic_DNA"/>
</dbReference>
<comment type="caution">
    <text evidence="4">The sequence shown here is derived from an EMBL/GenBank/DDBJ whole genome shotgun (WGS) entry which is preliminary data.</text>
</comment>
<evidence type="ECO:0000256" key="2">
    <source>
        <dbReference type="HAMAP-Rule" id="MF_01477"/>
    </source>
</evidence>
<dbReference type="InterPro" id="IPR004394">
    <property type="entry name" value="Iojap/RsfS/C7orf30"/>
</dbReference>
<keyword evidence="5" id="KW-1185">Reference proteome</keyword>
<keyword evidence="2" id="KW-0963">Cytoplasm</keyword>
<comment type="subunit">
    <text evidence="2">Interacts with ribosomal protein uL14 (rplN).</text>
</comment>
<dbReference type="AlphaFoldDB" id="A0A062XW01"/>
<evidence type="ECO:0000313" key="4">
    <source>
        <dbReference type="EMBL" id="KDA55033.1"/>
    </source>
</evidence>
<keyword evidence="2" id="KW-0810">Translation regulation</keyword>
<accession>A0A062XW01</accession>
<proteinExistence type="inferred from homology"/>
<dbReference type="EMBL" id="DSHW01000061">
    <property type="protein sequence ID" value="HEQ87937.1"/>
    <property type="molecule type" value="Genomic_DNA"/>
</dbReference>
<comment type="similarity">
    <text evidence="1 2">Belongs to the Iojap/RsfS family.</text>
</comment>
<name>A0A062XW01_9BACT</name>
<organism evidence="4 5">
    <name type="scientific">Thermoanaerobaculum aquaticum</name>
    <dbReference type="NCBI Taxonomy" id="1312852"/>
    <lineage>
        <taxon>Bacteria</taxon>
        <taxon>Pseudomonadati</taxon>
        <taxon>Acidobacteriota</taxon>
        <taxon>Thermoanaerobaculia</taxon>
        <taxon>Thermoanaerobaculales</taxon>
        <taxon>Thermoanaerobaculaceae</taxon>
        <taxon>Thermoanaerobaculum</taxon>
    </lineage>
</organism>
<dbReference type="STRING" id="1312852.EG19_04350"/>
<dbReference type="RefSeq" id="WP_038046562.1">
    <property type="nucleotide sequence ID" value="NZ_JMFG01000002.1"/>
</dbReference>
<reference evidence="4 5" key="1">
    <citation type="submission" date="2014-04" db="EMBL/GenBank/DDBJ databases">
        <title>The Genome Sequence of Thermoanaerobaculum aquaticum MP-01, The First Cultivated Group 23 Acidobacterium.</title>
        <authorList>
            <person name="Stamps B.W."/>
            <person name="Losey N.A."/>
            <person name="Lawson P.A."/>
            <person name="Stevenson B.S."/>
        </authorList>
    </citation>
    <scope>NUCLEOTIDE SEQUENCE [LARGE SCALE GENOMIC DNA]</scope>
    <source>
        <strain evidence="4 5">MP-01</strain>
    </source>
</reference>
<dbReference type="OrthoDB" id="9793681at2"/>
<evidence type="ECO:0000256" key="1">
    <source>
        <dbReference type="ARBA" id="ARBA00010574"/>
    </source>
</evidence>
<comment type="subcellular location">
    <subcellularLocation>
        <location evidence="2">Cytoplasm</location>
    </subcellularLocation>
</comment>
<dbReference type="PANTHER" id="PTHR21043:SF0">
    <property type="entry name" value="MITOCHONDRIAL ASSEMBLY OF RIBOSOMAL LARGE SUBUNIT PROTEIN 1"/>
    <property type="match status" value="1"/>
</dbReference>
<dbReference type="Pfam" id="PF02410">
    <property type="entry name" value="RsfS"/>
    <property type="match status" value="1"/>
</dbReference>
<protein>
    <recommendedName>
        <fullName evidence="2">Ribosomal silencing factor RsfS</fullName>
    </recommendedName>
</protein>
<dbReference type="Gene3D" id="3.30.460.10">
    <property type="entry name" value="Beta Polymerase, domain 2"/>
    <property type="match status" value="1"/>
</dbReference>
<dbReference type="HAMAP" id="MF_01477">
    <property type="entry name" value="Iojap_RsfS"/>
    <property type="match status" value="1"/>
</dbReference>
<sequence length="122" mass="13480">MDAEIFSRLQKVVAAMEAKKAYHLLALDVSGKTSIADAFVLCSVASSRQAQAVADEVDRVLAQAGVHALSVEGYLHGTWILMDYGDFVLHIFQEDRREYYGLERLWGDAPDITAALRPPQSL</sequence>
<reference evidence="3" key="2">
    <citation type="journal article" date="2020" name="mSystems">
        <title>Genome- and Community-Level Interaction Insights into Carbon Utilization and Element Cycling Functions of Hydrothermarchaeota in Hydrothermal Sediment.</title>
        <authorList>
            <person name="Zhou Z."/>
            <person name="Liu Y."/>
            <person name="Xu W."/>
            <person name="Pan J."/>
            <person name="Luo Z.H."/>
            <person name="Li M."/>
        </authorList>
    </citation>
    <scope>NUCLEOTIDE SEQUENCE [LARGE SCALE GENOMIC DNA]</scope>
    <source>
        <strain evidence="3">SpSt-186</strain>
    </source>
</reference>
<gene>
    <name evidence="2 3" type="primary">rsfS</name>
    <name evidence="4" type="ORF">EG19_04350</name>
    <name evidence="3" type="ORF">ENP06_00815</name>
</gene>
<dbReference type="GO" id="GO:0042256">
    <property type="term" value="P:cytosolic ribosome assembly"/>
    <property type="evidence" value="ECO:0007669"/>
    <property type="project" value="UniProtKB-UniRule"/>
</dbReference>
<dbReference type="NCBIfam" id="TIGR00090">
    <property type="entry name" value="rsfS_iojap_ybeB"/>
    <property type="match status" value="1"/>
</dbReference>
<keyword evidence="2" id="KW-0678">Repressor</keyword>
<dbReference type="GO" id="GO:0017148">
    <property type="term" value="P:negative regulation of translation"/>
    <property type="evidence" value="ECO:0007669"/>
    <property type="project" value="UniProtKB-UniRule"/>
</dbReference>
<dbReference type="InterPro" id="IPR043519">
    <property type="entry name" value="NT_sf"/>
</dbReference>
<dbReference type="PANTHER" id="PTHR21043">
    <property type="entry name" value="IOJAP SUPERFAMILY ORTHOLOG"/>
    <property type="match status" value="1"/>
</dbReference>
<dbReference type="Proteomes" id="UP000027284">
    <property type="component" value="Unassembled WGS sequence"/>
</dbReference>
<comment type="function">
    <text evidence="2">Functions as a ribosomal silencing factor. Interacts with ribosomal protein uL14 (rplN), blocking formation of intersubunit bridge B8. Prevents association of the 30S and 50S ribosomal subunits and the formation of functional ribosomes, thus repressing translation.</text>
</comment>
<evidence type="ECO:0000313" key="3">
    <source>
        <dbReference type="EMBL" id="HEQ87937.1"/>
    </source>
</evidence>
<dbReference type="GO" id="GO:0090071">
    <property type="term" value="P:negative regulation of ribosome biogenesis"/>
    <property type="evidence" value="ECO:0007669"/>
    <property type="project" value="UniProtKB-UniRule"/>
</dbReference>
<evidence type="ECO:0000313" key="5">
    <source>
        <dbReference type="Proteomes" id="UP000027284"/>
    </source>
</evidence>
<dbReference type="GO" id="GO:0005737">
    <property type="term" value="C:cytoplasm"/>
    <property type="evidence" value="ECO:0007669"/>
    <property type="project" value="UniProtKB-SubCell"/>
</dbReference>